<comment type="caution">
    <text evidence="2">The sequence shown here is derived from an EMBL/GenBank/DDBJ whole genome shotgun (WGS) entry which is preliminary data.</text>
</comment>
<accession>A0AAV3ZSH1</accession>
<feature type="compositionally biased region" description="Polar residues" evidence="1">
    <location>
        <begin position="85"/>
        <end position="121"/>
    </location>
</feature>
<dbReference type="EMBL" id="BLXT01002861">
    <property type="protein sequence ID" value="GFN98749.1"/>
    <property type="molecule type" value="Genomic_DNA"/>
</dbReference>
<organism evidence="2 3">
    <name type="scientific">Plakobranchus ocellatus</name>
    <dbReference type="NCBI Taxonomy" id="259542"/>
    <lineage>
        <taxon>Eukaryota</taxon>
        <taxon>Metazoa</taxon>
        <taxon>Spiralia</taxon>
        <taxon>Lophotrochozoa</taxon>
        <taxon>Mollusca</taxon>
        <taxon>Gastropoda</taxon>
        <taxon>Heterobranchia</taxon>
        <taxon>Euthyneura</taxon>
        <taxon>Panpulmonata</taxon>
        <taxon>Sacoglossa</taxon>
        <taxon>Placobranchoidea</taxon>
        <taxon>Plakobranchidae</taxon>
        <taxon>Plakobranchus</taxon>
    </lineage>
</organism>
<evidence type="ECO:0000313" key="2">
    <source>
        <dbReference type="EMBL" id="GFN98749.1"/>
    </source>
</evidence>
<proteinExistence type="predicted"/>
<evidence type="ECO:0000313" key="3">
    <source>
        <dbReference type="Proteomes" id="UP000735302"/>
    </source>
</evidence>
<reference evidence="2 3" key="1">
    <citation type="journal article" date="2021" name="Elife">
        <title>Chloroplast acquisition without the gene transfer in kleptoplastic sea slugs, Plakobranchus ocellatus.</title>
        <authorList>
            <person name="Maeda T."/>
            <person name="Takahashi S."/>
            <person name="Yoshida T."/>
            <person name="Shimamura S."/>
            <person name="Takaki Y."/>
            <person name="Nagai Y."/>
            <person name="Toyoda A."/>
            <person name="Suzuki Y."/>
            <person name="Arimoto A."/>
            <person name="Ishii H."/>
            <person name="Satoh N."/>
            <person name="Nishiyama T."/>
            <person name="Hasebe M."/>
            <person name="Maruyama T."/>
            <person name="Minagawa J."/>
            <person name="Obokata J."/>
            <person name="Shigenobu S."/>
        </authorList>
    </citation>
    <scope>NUCLEOTIDE SEQUENCE [LARGE SCALE GENOMIC DNA]</scope>
</reference>
<gene>
    <name evidence="2" type="ORF">PoB_002525500</name>
</gene>
<evidence type="ECO:0000256" key="1">
    <source>
        <dbReference type="SAM" id="MobiDB-lite"/>
    </source>
</evidence>
<feature type="compositionally biased region" description="Basic and acidic residues" evidence="1">
    <location>
        <begin position="68"/>
        <end position="83"/>
    </location>
</feature>
<dbReference type="Proteomes" id="UP000735302">
    <property type="component" value="Unassembled WGS sequence"/>
</dbReference>
<sequence>MMFSIVQTGKKAHLHRHLSESTTRVSRCKLTSSCVMSISNVAISDDKLNVFKSEAIQDYKLRKLMAREKKAETAYRSEDEKSLSKHPTAQSNRNAMAPVQQEQPSGTSIRQDQAGSVNRVNGQAPILHSNGVTNRQTQHKSRLGVFPL</sequence>
<name>A0AAV3ZSH1_9GAST</name>
<feature type="region of interest" description="Disordered" evidence="1">
    <location>
        <begin position="68"/>
        <end position="148"/>
    </location>
</feature>
<keyword evidence="3" id="KW-1185">Reference proteome</keyword>
<protein>
    <submittedName>
        <fullName evidence="2">Uncharacterized protein</fullName>
    </submittedName>
</protein>
<dbReference type="AlphaFoldDB" id="A0AAV3ZSH1"/>